<gene>
    <name evidence="2" type="ORF">DUNSADRAFT_13105</name>
</gene>
<proteinExistence type="predicted"/>
<dbReference type="PANTHER" id="PTHR32170:SF3">
    <property type="entry name" value="PROTEASOME ACTIVATOR COMPLEX SUBUNIT 4"/>
    <property type="match status" value="1"/>
</dbReference>
<dbReference type="PANTHER" id="PTHR32170">
    <property type="entry name" value="PROTEASOME ACTIVATOR COMPLEX SUBUNIT 4"/>
    <property type="match status" value="1"/>
</dbReference>
<evidence type="ECO:0000256" key="1">
    <source>
        <dbReference type="SAM" id="MobiDB-lite"/>
    </source>
</evidence>
<keyword evidence="3" id="KW-1185">Reference proteome</keyword>
<accession>A0ABQ7GA33</accession>
<protein>
    <submittedName>
        <fullName evidence="2">Uncharacterized protein</fullName>
    </submittedName>
</protein>
<evidence type="ECO:0000313" key="2">
    <source>
        <dbReference type="EMBL" id="KAF5831465.1"/>
    </source>
</evidence>
<comment type="caution">
    <text evidence="2">The sequence shown here is derived from an EMBL/GenBank/DDBJ whole genome shotgun (WGS) entry which is preliminary data.</text>
</comment>
<sequence>MTEGRQAQRWRTCRWLLPPPEALSLAQRLIDSHLLAPLPRLLELLDVSSPGSGQQRAGGANGGGDGGHSQRMQLHGELVKMKGVIGGLLSTLRDFDFLGHAGLAGTPISVMGNAGVLVGQPGTRERVAEALSAAAPAMLGMSDSECIGEFLVIGGLLASAGSLEHTGAIAMASDTSKLMSKVEQPAAANLLLLQRGGAAAEAAKSRPWRKQVPRWAAVSMLDQTLAKRGALSSYRSFSTAAMPELTSAAMLPPSYRTLVSELCKFSTHSLAPVRMETLPIVDSITKRFPRSIARTCIPHFLCALADVPPPPELALHAQDAGNARAEEALMESLANTAAAGEGGLGAADGTAAEGSQVEKDGRVLGACAALSACMAFWRLIFRDPTLFASGLHALMASRTHTSMQAQ</sequence>
<dbReference type="EMBL" id="MU069946">
    <property type="protein sequence ID" value="KAF5831465.1"/>
    <property type="molecule type" value="Genomic_DNA"/>
</dbReference>
<dbReference type="Proteomes" id="UP000815325">
    <property type="component" value="Unassembled WGS sequence"/>
</dbReference>
<reference evidence="2" key="1">
    <citation type="submission" date="2017-08" db="EMBL/GenBank/DDBJ databases">
        <authorList>
            <person name="Polle J.E."/>
            <person name="Barry K."/>
            <person name="Cushman J."/>
            <person name="Schmutz J."/>
            <person name="Tran D."/>
            <person name="Hathwaick L.T."/>
            <person name="Yim W.C."/>
            <person name="Jenkins J."/>
            <person name="Mckie-Krisberg Z.M."/>
            <person name="Prochnik S."/>
            <person name="Lindquist E."/>
            <person name="Dockter R.B."/>
            <person name="Adam C."/>
            <person name="Molina H."/>
            <person name="Bunkerborg J."/>
            <person name="Jin E."/>
            <person name="Buchheim M."/>
            <person name="Magnuson J."/>
        </authorList>
    </citation>
    <scope>NUCLEOTIDE SEQUENCE</scope>
    <source>
        <strain evidence="2">CCAP 19/18</strain>
    </source>
</reference>
<feature type="region of interest" description="Disordered" evidence="1">
    <location>
        <begin position="49"/>
        <end position="71"/>
    </location>
</feature>
<evidence type="ECO:0000313" key="3">
    <source>
        <dbReference type="Proteomes" id="UP000815325"/>
    </source>
</evidence>
<dbReference type="InterPro" id="IPR035309">
    <property type="entry name" value="PSME4"/>
</dbReference>
<organism evidence="2 3">
    <name type="scientific">Dunaliella salina</name>
    <name type="common">Green alga</name>
    <name type="synonym">Protococcus salinus</name>
    <dbReference type="NCBI Taxonomy" id="3046"/>
    <lineage>
        <taxon>Eukaryota</taxon>
        <taxon>Viridiplantae</taxon>
        <taxon>Chlorophyta</taxon>
        <taxon>core chlorophytes</taxon>
        <taxon>Chlorophyceae</taxon>
        <taxon>CS clade</taxon>
        <taxon>Chlamydomonadales</taxon>
        <taxon>Dunaliellaceae</taxon>
        <taxon>Dunaliella</taxon>
    </lineage>
</organism>
<feature type="compositionally biased region" description="Low complexity" evidence="1">
    <location>
        <begin position="49"/>
        <end position="58"/>
    </location>
</feature>
<name>A0ABQ7GA33_DUNSA</name>
<feature type="non-terminal residue" evidence="2">
    <location>
        <position position="406"/>
    </location>
</feature>